<feature type="compositionally biased region" description="Polar residues" evidence="1">
    <location>
        <begin position="371"/>
        <end position="383"/>
    </location>
</feature>
<dbReference type="InterPro" id="IPR011009">
    <property type="entry name" value="Kinase-like_dom_sf"/>
</dbReference>
<dbReference type="OrthoDB" id="4185025at2759"/>
<keyword evidence="3" id="KW-1185">Reference proteome</keyword>
<gene>
    <name evidence="2" type="ORF">GX51_07069</name>
</gene>
<dbReference type="PANTHER" id="PTHR37542:SF3">
    <property type="entry name" value="PRION-INHIBITION AND PROPAGATION HELO DOMAIN-CONTAINING PROTEIN"/>
    <property type="match status" value="1"/>
</dbReference>
<dbReference type="AlphaFoldDB" id="A0A2B7WMX2"/>
<dbReference type="SUPFAM" id="SSF56112">
    <property type="entry name" value="Protein kinase-like (PK-like)"/>
    <property type="match status" value="1"/>
</dbReference>
<protein>
    <recommendedName>
        <fullName evidence="4">Protein kinase domain-containing protein</fullName>
    </recommendedName>
</protein>
<reference evidence="2 3" key="1">
    <citation type="submission" date="2017-10" db="EMBL/GenBank/DDBJ databases">
        <title>Comparative genomics in systemic dimorphic fungi from Ajellomycetaceae.</title>
        <authorList>
            <person name="Munoz J.F."/>
            <person name="Mcewen J.G."/>
            <person name="Clay O.K."/>
            <person name="Cuomo C.A."/>
        </authorList>
    </citation>
    <scope>NUCLEOTIDE SEQUENCE [LARGE SCALE GENOMIC DNA]</scope>
    <source>
        <strain evidence="2 3">UAMH130</strain>
    </source>
</reference>
<proteinExistence type="predicted"/>
<name>A0A2B7WMX2_9EURO</name>
<evidence type="ECO:0008006" key="4">
    <source>
        <dbReference type="Google" id="ProtNLM"/>
    </source>
</evidence>
<dbReference type="Proteomes" id="UP000224080">
    <property type="component" value="Unassembled WGS sequence"/>
</dbReference>
<dbReference type="Gene3D" id="1.10.510.10">
    <property type="entry name" value="Transferase(Phosphotransferase) domain 1"/>
    <property type="match status" value="1"/>
</dbReference>
<dbReference type="PANTHER" id="PTHR37542">
    <property type="entry name" value="HELO DOMAIN-CONTAINING PROTEIN-RELATED"/>
    <property type="match status" value="1"/>
</dbReference>
<feature type="compositionally biased region" description="Low complexity" evidence="1">
    <location>
        <begin position="416"/>
        <end position="430"/>
    </location>
</feature>
<comment type="caution">
    <text evidence="2">The sequence shown here is derived from an EMBL/GenBank/DDBJ whole genome shotgun (WGS) entry which is preliminary data.</text>
</comment>
<evidence type="ECO:0000313" key="2">
    <source>
        <dbReference type="EMBL" id="PGG97956.1"/>
    </source>
</evidence>
<organism evidence="2 3">
    <name type="scientific">Blastomyces parvus</name>
    <dbReference type="NCBI Taxonomy" id="2060905"/>
    <lineage>
        <taxon>Eukaryota</taxon>
        <taxon>Fungi</taxon>
        <taxon>Dikarya</taxon>
        <taxon>Ascomycota</taxon>
        <taxon>Pezizomycotina</taxon>
        <taxon>Eurotiomycetes</taxon>
        <taxon>Eurotiomycetidae</taxon>
        <taxon>Onygenales</taxon>
        <taxon>Ajellomycetaceae</taxon>
        <taxon>Blastomyces</taxon>
    </lineage>
</organism>
<sequence>MDGISAAASLIALIETTIRLAKATRAAAQSYATAETAYNELNNFGIQFSGLKLDLLLPSLETFKEKLKAREFNVNPNDLASFEVVLRTTISTLDNAGSYLHRHNPQGDRFARLKWALWIEAEATRNIALVEKRLDLLSRLLQDAALVNPQTALGSRQLRLQGGEKLIVGDGIYHAEANYKPRGPDDRLVLKGIDILVQSCEQGKNSSRSQRIAGYCQTLRGKDDSGSPFQTGFLPCIGFKNGRIVFLLPRNVDWKQHPASSLLALISNSEGQQPKPAIPLERRLDLATQLSEAVLKSHLSGFVHSAIRSETILFLGPPEDFKDEPSEDVALHVTPPNPEQEETMSKNKKANDTPEPKPGIFRRMSRIGSFMKSNGANGRQTLPATIDPAPKRSLSLRTKNSLGSLRRLKVGRENSIKNNENNKNNDDINNGPQATGADEHVASPDNNTTGDTNGLWDVGPGHGSVYLVGWWSMQAHAGIERMQEQDKGWHRAIYRHPDQWSENNLSNMGHDIYSLGVCLVEIAMWESLLVRKSGMEDGGYGEGCFEPSELLVREAGFKDGRDLRRKGMRSREGRMKVKDALLKIAEEKLPALVGSGYADVVRACLTCFDAGGSGRRRKWDEGVKFEQMDHDSVGKNCAAFKQVVLSRLWNLAAAFAA</sequence>
<feature type="region of interest" description="Disordered" evidence="1">
    <location>
        <begin position="331"/>
        <end position="456"/>
    </location>
</feature>
<accession>A0A2B7WMX2</accession>
<feature type="compositionally biased region" description="Basic and acidic residues" evidence="1">
    <location>
        <begin position="343"/>
        <end position="355"/>
    </location>
</feature>
<dbReference type="EMBL" id="PDNC01000131">
    <property type="protein sequence ID" value="PGG97956.1"/>
    <property type="molecule type" value="Genomic_DNA"/>
</dbReference>
<evidence type="ECO:0000256" key="1">
    <source>
        <dbReference type="SAM" id="MobiDB-lite"/>
    </source>
</evidence>
<evidence type="ECO:0000313" key="3">
    <source>
        <dbReference type="Proteomes" id="UP000224080"/>
    </source>
</evidence>